<reference evidence="1 2" key="1">
    <citation type="submission" date="2017-03" db="EMBL/GenBank/DDBJ databases">
        <title>Genome analysis of Rhizobial strains effectives or ineffectives for nitrogen fixation isolated from bean seeds.</title>
        <authorList>
            <person name="Peralta H."/>
            <person name="Aguilar-Vera A."/>
            <person name="Mora Y."/>
            <person name="Vargas-Lagunas C."/>
            <person name="Girard L."/>
            <person name="Mora J."/>
        </authorList>
    </citation>
    <scope>NUCLEOTIDE SEQUENCE [LARGE SCALE GENOMIC DNA]</scope>
    <source>
        <strain evidence="1 2">CCGM3</strain>
    </source>
</reference>
<dbReference type="InterPro" id="IPR036188">
    <property type="entry name" value="FAD/NAD-bd_sf"/>
</dbReference>
<dbReference type="AlphaFoldDB" id="A0A370KHN1"/>
<dbReference type="GO" id="GO:0005092">
    <property type="term" value="F:GDP-dissociation inhibitor activity"/>
    <property type="evidence" value="ECO:0007669"/>
    <property type="project" value="InterPro"/>
</dbReference>
<dbReference type="InterPro" id="IPR018203">
    <property type="entry name" value="GDP_dissociation_inhibitor"/>
</dbReference>
<dbReference type="PANTHER" id="PTHR10668">
    <property type="entry name" value="PHYTOENE DEHYDROGENASE"/>
    <property type="match status" value="1"/>
</dbReference>
<dbReference type="Gene3D" id="3.50.50.60">
    <property type="entry name" value="FAD/NAD(P)-binding domain"/>
    <property type="match status" value="2"/>
</dbReference>
<dbReference type="PANTHER" id="PTHR10668:SF105">
    <property type="entry name" value="DEHYDROGENASE-RELATED"/>
    <property type="match status" value="1"/>
</dbReference>
<evidence type="ECO:0000313" key="2">
    <source>
        <dbReference type="Proteomes" id="UP000254939"/>
    </source>
</evidence>
<dbReference type="Pfam" id="PF13450">
    <property type="entry name" value="NAD_binding_8"/>
    <property type="match status" value="1"/>
</dbReference>
<evidence type="ECO:0000313" key="1">
    <source>
        <dbReference type="EMBL" id="RDJ04836.1"/>
    </source>
</evidence>
<dbReference type="EMBL" id="NAAC01000034">
    <property type="protein sequence ID" value="RDJ04836.1"/>
    <property type="molecule type" value="Genomic_DNA"/>
</dbReference>
<dbReference type="Proteomes" id="UP000254939">
    <property type="component" value="Unassembled WGS sequence"/>
</dbReference>
<dbReference type="GO" id="GO:0007264">
    <property type="term" value="P:small GTPase-mediated signal transduction"/>
    <property type="evidence" value="ECO:0007669"/>
    <property type="project" value="InterPro"/>
</dbReference>
<dbReference type="SUPFAM" id="SSF51905">
    <property type="entry name" value="FAD/NAD(P)-binding domain"/>
    <property type="match status" value="1"/>
</dbReference>
<proteinExistence type="predicted"/>
<sequence>MAEYDYIIVGSGINALVAAAMLGKKGRKVLVLERNEQIGGCLRTEEITEPGFVHDVMATTMVLFLTSPAYGALGKDLEARGLEFAHADLPTGVLRPDGSHVIFSKDRQRNVATFNRLHAGDGMVFSREMDKLGADAPFLFSLLGGALWSGTTLKTVAKQGWGRGLRQLAAWFGDALVPARGYLETTYKSEDIHALWAPWVLHCGLGPEAAYSAEMLKVIGFAIELAGCPIAKGGAVSVLNAFERLISDHGGKIQTGADVAQVTTSPSGQAGGVRLASGEILASNRGVICSTTPNQLYGRLTKDWPQPLPAETSEAVARFRYGKGNMQIHYALAEPPRWKANRELGKVALLHLTPGLDGVSRAANECERGLLPVEPTICVGQPASLDPSRAPDGKSILWLQLPEAPRFIKGDAAGEIATTSDGLWTPAIRERYADRIEAILSQHIEDFQSIKLARRAYSPADLEAMNMNLVGGDPYGGYCGIDQFFLWRPFKSSVNHRTHIPGLYHIGASSHPGPGLAGGSGFLLASSLP</sequence>
<protein>
    <submittedName>
        <fullName evidence="1">FAD-dependent oxidoreductase</fullName>
    </submittedName>
</protein>
<name>A0A370KHN1_9HYPH</name>
<accession>A0A370KHN1</accession>
<comment type="caution">
    <text evidence="1">The sequence shown here is derived from an EMBL/GenBank/DDBJ whole genome shotgun (WGS) entry which is preliminary data.</text>
</comment>
<organism evidence="1 2">
    <name type="scientific">Rhizobium grahamii</name>
    <dbReference type="NCBI Taxonomy" id="1120045"/>
    <lineage>
        <taxon>Bacteria</taxon>
        <taxon>Pseudomonadati</taxon>
        <taxon>Pseudomonadota</taxon>
        <taxon>Alphaproteobacteria</taxon>
        <taxon>Hyphomicrobiales</taxon>
        <taxon>Rhizobiaceae</taxon>
        <taxon>Rhizobium/Agrobacterium group</taxon>
        <taxon>Rhizobium</taxon>
    </lineage>
</organism>
<dbReference type="OrthoDB" id="9774675at2"/>
<gene>
    <name evidence="1" type="ORF">B5K06_26435</name>
</gene>
<dbReference type="PRINTS" id="PR00891">
    <property type="entry name" value="RABGDIREP"/>
</dbReference>
<dbReference type="RefSeq" id="WP_114715094.1">
    <property type="nucleotide sequence ID" value="NZ_KZ857266.1"/>
</dbReference>